<dbReference type="Pfam" id="PF00133">
    <property type="entry name" value="tRNA-synt_1"/>
    <property type="match status" value="1"/>
</dbReference>
<dbReference type="InterPro" id="IPR009008">
    <property type="entry name" value="Val/Leu/Ile-tRNA-synth_edit"/>
</dbReference>
<comment type="caution">
    <text evidence="9">The sequence shown here is derived from an EMBL/GenBank/DDBJ whole genome shotgun (WGS) entry which is preliminary data.</text>
</comment>
<keyword evidence="7" id="KW-0030">Aminoacyl-tRNA synthetase</keyword>
<dbReference type="PANTHER" id="PTHR43740">
    <property type="entry name" value="LEUCYL-TRNA SYNTHETASE"/>
    <property type="match status" value="1"/>
</dbReference>
<feature type="domain" description="Aminoacyl-tRNA synthetase class Ia" evidence="8">
    <location>
        <begin position="43"/>
        <end position="71"/>
    </location>
</feature>
<evidence type="ECO:0000256" key="3">
    <source>
        <dbReference type="ARBA" id="ARBA00022598"/>
    </source>
</evidence>
<evidence type="ECO:0000259" key="8">
    <source>
        <dbReference type="Pfam" id="PF00133"/>
    </source>
</evidence>
<keyword evidence="4" id="KW-0547">Nucleotide-binding</keyword>
<dbReference type="AlphaFoldDB" id="X1S3M9"/>
<name>X1S3M9_9ZZZZ</name>
<dbReference type="InterPro" id="IPR002300">
    <property type="entry name" value="aa-tRNA-synth_Ia"/>
</dbReference>
<feature type="non-terminal residue" evidence="9">
    <location>
        <position position="1"/>
    </location>
</feature>
<organism evidence="9">
    <name type="scientific">marine sediment metagenome</name>
    <dbReference type="NCBI Taxonomy" id="412755"/>
    <lineage>
        <taxon>unclassified sequences</taxon>
        <taxon>metagenomes</taxon>
        <taxon>ecological metagenomes</taxon>
    </lineage>
</organism>
<proteinExistence type="inferred from homology"/>
<evidence type="ECO:0000256" key="4">
    <source>
        <dbReference type="ARBA" id="ARBA00022741"/>
    </source>
</evidence>
<keyword evidence="3" id="KW-0436">Ligase</keyword>
<dbReference type="EMBL" id="BARV01044189">
    <property type="protein sequence ID" value="GAI70025.1"/>
    <property type="molecule type" value="Genomic_DNA"/>
</dbReference>
<keyword evidence="5" id="KW-0067">ATP-binding</keyword>
<dbReference type="GO" id="GO:0006429">
    <property type="term" value="P:leucyl-tRNA aminoacylation"/>
    <property type="evidence" value="ECO:0007669"/>
    <property type="project" value="InterPro"/>
</dbReference>
<dbReference type="SUPFAM" id="SSF50677">
    <property type="entry name" value="ValRS/IleRS/LeuRS editing domain"/>
    <property type="match status" value="1"/>
</dbReference>
<dbReference type="GO" id="GO:0005524">
    <property type="term" value="F:ATP binding"/>
    <property type="evidence" value="ECO:0007669"/>
    <property type="project" value="UniProtKB-KW"/>
</dbReference>
<evidence type="ECO:0000256" key="5">
    <source>
        <dbReference type="ARBA" id="ARBA00022840"/>
    </source>
</evidence>
<evidence type="ECO:0000256" key="1">
    <source>
        <dbReference type="ARBA" id="ARBA00005594"/>
    </source>
</evidence>
<dbReference type="SUPFAM" id="SSF52374">
    <property type="entry name" value="Nucleotidylyl transferase"/>
    <property type="match status" value="1"/>
</dbReference>
<evidence type="ECO:0000256" key="6">
    <source>
        <dbReference type="ARBA" id="ARBA00022917"/>
    </source>
</evidence>
<evidence type="ECO:0000256" key="7">
    <source>
        <dbReference type="ARBA" id="ARBA00023146"/>
    </source>
</evidence>
<comment type="similarity">
    <text evidence="1">Belongs to the class-I aminoacyl-tRNA synthetase family.</text>
</comment>
<feature type="non-terminal residue" evidence="9">
    <location>
        <position position="91"/>
    </location>
</feature>
<dbReference type="Gene3D" id="3.40.50.620">
    <property type="entry name" value="HUPs"/>
    <property type="match status" value="1"/>
</dbReference>
<evidence type="ECO:0000256" key="2">
    <source>
        <dbReference type="ARBA" id="ARBA00013164"/>
    </source>
</evidence>
<dbReference type="GO" id="GO:0005829">
    <property type="term" value="C:cytosol"/>
    <property type="evidence" value="ECO:0007669"/>
    <property type="project" value="TreeGrafter"/>
</dbReference>
<gene>
    <name evidence="9" type="ORF">S06H3_65549</name>
</gene>
<evidence type="ECO:0000313" key="9">
    <source>
        <dbReference type="EMBL" id="GAI70025.1"/>
    </source>
</evidence>
<keyword evidence="6" id="KW-0648">Protein biosynthesis</keyword>
<dbReference type="GO" id="GO:0002161">
    <property type="term" value="F:aminoacyl-tRNA deacylase activity"/>
    <property type="evidence" value="ECO:0007669"/>
    <property type="project" value="InterPro"/>
</dbReference>
<dbReference type="PANTHER" id="PTHR43740:SF2">
    <property type="entry name" value="LEUCINE--TRNA LIGASE, MITOCHONDRIAL"/>
    <property type="match status" value="1"/>
</dbReference>
<dbReference type="InterPro" id="IPR002302">
    <property type="entry name" value="Leu-tRNA-ligase"/>
</dbReference>
<sequence length="91" mass="10404">AAYDGEGIMINSGKFSGTSSKKGEKDVTSYLEENNMGKFHVNYKLRDWLISRQRYWGAPIPIIYCDKCGMVPVPEEDLPVLLPYDIDFRPK</sequence>
<reference evidence="9" key="1">
    <citation type="journal article" date="2014" name="Front. Microbiol.">
        <title>High frequency of phylogenetically diverse reductive dehalogenase-homologous genes in deep subseafloor sedimentary metagenomes.</title>
        <authorList>
            <person name="Kawai M."/>
            <person name="Futagami T."/>
            <person name="Toyoda A."/>
            <person name="Takaki Y."/>
            <person name="Nishi S."/>
            <person name="Hori S."/>
            <person name="Arai W."/>
            <person name="Tsubouchi T."/>
            <person name="Morono Y."/>
            <person name="Uchiyama I."/>
            <person name="Ito T."/>
            <person name="Fujiyama A."/>
            <person name="Inagaki F."/>
            <person name="Takami H."/>
        </authorList>
    </citation>
    <scope>NUCLEOTIDE SEQUENCE</scope>
    <source>
        <strain evidence="9">Expedition CK06-06</strain>
    </source>
</reference>
<dbReference type="EC" id="6.1.1.4" evidence="2"/>
<dbReference type="InterPro" id="IPR014729">
    <property type="entry name" value="Rossmann-like_a/b/a_fold"/>
</dbReference>
<dbReference type="GO" id="GO:0004823">
    <property type="term" value="F:leucine-tRNA ligase activity"/>
    <property type="evidence" value="ECO:0007669"/>
    <property type="project" value="UniProtKB-EC"/>
</dbReference>
<protein>
    <recommendedName>
        <fullName evidence="2">leucine--tRNA ligase</fullName>
        <ecNumber evidence="2">6.1.1.4</ecNumber>
    </recommendedName>
</protein>
<accession>X1S3M9</accession>